<evidence type="ECO:0000259" key="2">
    <source>
        <dbReference type="PROSITE" id="PS51352"/>
    </source>
</evidence>
<dbReference type="InterPro" id="IPR036249">
    <property type="entry name" value="Thioredoxin-like_sf"/>
</dbReference>
<accession>A0A939DQB3</accession>
<protein>
    <submittedName>
        <fullName evidence="3">Thioredoxin family protein</fullName>
    </submittedName>
</protein>
<dbReference type="PANTHER" id="PTHR43640:SF1">
    <property type="entry name" value="THIOREDOXIN-DEPENDENT PEROXIREDOXIN"/>
    <property type="match status" value="1"/>
</dbReference>
<feature type="signal peptide" evidence="1">
    <location>
        <begin position="1"/>
        <end position="25"/>
    </location>
</feature>
<reference evidence="3" key="1">
    <citation type="submission" date="2021-03" db="EMBL/GenBank/DDBJ databases">
        <title>novel species isolated from a fishpond in China.</title>
        <authorList>
            <person name="Lu H."/>
            <person name="Cai Z."/>
        </authorList>
    </citation>
    <scope>NUCLEOTIDE SEQUENCE</scope>
    <source>
        <strain evidence="3">JCM 30855</strain>
    </source>
</reference>
<dbReference type="PROSITE" id="PS51352">
    <property type="entry name" value="THIOREDOXIN_2"/>
    <property type="match status" value="1"/>
</dbReference>
<dbReference type="PROSITE" id="PS51257">
    <property type="entry name" value="PROKAR_LIPOPROTEIN"/>
    <property type="match status" value="1"/>
</dbReference>
<dbReference type="Pfam" id="PF00578">
    <property type="entry name" value="AhpC-TSA"/>
    <property type="match status" value="1"/>
</dbReference>
<dbReference type="InterPro" id="IPR047262">
    <property type="entry name" value="PRX-like1"/>
</dbReference>
<evidence type="ECO:0000313" key="4">
    <source>
        <dbReference type="Proteomes" id="UP000664654"/>
    </source>
</evidence>
<dbReference type="Gene3D" id="3.40.30.10">
    <property type="entry name" value="Glutaredoxin"/>
    <property type="match status" value="1"/>
</dbReference>
<keyword evidence="1" id="KW-0732">Signal</keyword>
<dbReference type="SUPFAM" id="SSF52833">
    <property type="entry name" value="Thioredoxin-like"/>
    <property type="match status" value="1"/>
</dbReference>
<dbReference type="GO" id="GO:0016491">
    <property type="term" value="F:oxidoreductase activity"/>
    <property type="evidence" value="ECO:0007669"/>
    <property type="project" value="InterPro"/>
</dbReference>
<sequence length="204" mass="22120">MKKVMSWFASILVASCFSTSLLANVAVDSPAPDFTLLDTAGNSVSLSDYQGKYVILEWTNHLCPYVQKHYGSDNMQNLQKKYTGQDVVWLSIISSAPGKQGHVSAAEADQLTRERGASPTALLFDPTGKVGREYDARTTPHMYVIDPDGVLRYAGAIDSIKSANPVDIARADNYLDQAMQALMKGEAVTTKVTVPYGCSVKYAG</sequence>
<keyword evidence="4" id="KW-1185">Reference proteome</keyword>
<evidence type="ECO:0000256" key="1">
    <source>
        <dbReference type="SAM" id="SignalP"/>
    </source>
</evidence>
<name>A0A939DQB3_9ALTE</name>
<dbReference type="InterPro" id="IPR013766">
    <property type="entry name" value="Thioredoxin_domain"/>
</dbReference>
<comment type="caution">
    <text evidence="3">The sequence shown here is derived from an EMBL/GenBank/DDBJ whole genome shotgun (WGS) entry which is preliminary data.</text>
</comment>
<proteinExistence type="predicted"/>
<evidence type="ECO:0000313" key="3">
    <source>
        <dbReference type="EMBL" id="MBN7826835.1"/>
    </source>
</evidence>
<dbReference type="PANTHER" id="PTHR43640">
    <property type="entry name" value="OS07G0260300 PROTEIN"/>
    <property type="match status" value="1"/>
</dbReference>
<dbReference type="AlphaFoldDB" id="A0A939DQB3"/>
<dbReference type="GO" id="GO:0016209">
    <property type="term" value="F:antioxidant activity"/>
    <property type="evidence" value="ECO:0007669"/>
    <property type="project" value="InterPro"/>
</dbReference>
<dbReference type="RefSeq" id="WP_206574949.1">
    <property type="nucleotide sequence ID" value="NZ_JAFKCV010000011.1"/>
</dbReference>
<dbReference type="CDD" id="cd02969">
    <property type="entry name" value="PRX_like1"/>
    <property type="match status" value="1"/>
</dbReference>
<organism evidence="3 4">
    <name type="scientific">Bowmanella dokdonensis</name>
    <dbReference type="NCBI Taxonomy" id="751969"/>
    <lineage>
        <taxon>Bacteria</taxon>
        <taxon>Pseudomonadati</taxon>
        <taxon>Pseudomonadota</taxon>
        <taxon>Gammaproteobacteria</taxon>
        <taxon>Alteromonadales</taxon>
        <taxon>Alteromonadaceae</taxon>
        <taxon>Bowmanella</taxon>
    </lineage>
</organism>
<dbReference type="EMBL" id="JAFKCV010000011">
    <property type="protein sequence ID" value="MBN7826835.1"/>
    <property type="molecule type" value="Genomic_DNA"/>
</dbReference>
<feature type="domain" description="Thioredoxin" evidence="2">
    <location>
        <begin position="25"/>
        <end position="180"/>
    </location>
</feature>
<gene>
    <name evidence="3" type="ORF">J0A66_16485</name>
</gene>
<dbReference type="InterPro" id="IPR000866">
    <property type="entry name" value="AhpC/TSA"/>
</dbReference>
<dbReference type="Proteomes" id="UP000664654">
    <property type="component" value="Unassembled WGS sequence"/>
</dbReference>
<feature type="chain" id="PRO_5037488276" evidence="1">
    <location>
        <begin position="26"/>
        <end position="204"/>
    </location>
</feature>